<keyword evidence="5" id="KW-0547">Nucleotide-binding</keyword>
<dbReference type="Gene3D" id="3.40.50.620">
    <property type="entry name" value="HUPs"/>
    <property type="match status" value="1"/>
</dbReference>
<dbReference type="SUPFAM" id="SSF56317">
    <property type="entry name" value="Carbon-nitrogen hydrolase"/>
    <property type="match status" value="1"/>
</dbReference>
<dbReference type="CDD" id="cd00553">
    <property type="entry name" value="NAD_synthase"/>
    <property type="match status" value="1"/>
</dbReference>
<keyword evidence="9" id="KW-0808">Transferase</keyword>
<evidence type="ECO:0000256" key="6">
    <source>
        <dbReference type="ARBA" id="ARBA00022840"/>
    </source>
</evidence>
<evidence type="ECO:0000256" key="5">
    <source>
        <dbReference type="ARBA" id="ARBA00022741"/>
    </source>
</evidence>
<dbReference type="GO" id="GO:0005737">
    <property type="term" value="C:cytoplasm"/>
    <property type="evidence" value="ECO:0007669"/>
    <property type="project" value="InterPro"/>
</dbReference>
<dbReference type="Gene3D" id="3.60.110.10">
    <property type="entry name" value="Carbon-nitrogen hydrolase"/>
    <property type="match status" value="1"/>
</dbReference>
<evidence type="ECO:0000256" key="7">
    <source>
        <dbReference type="ARBA" id="ARBA00023027"/>
    </source>
</evidence>
<sequence>MCDALVLALVQLNPTVGAVEANGARVRAAREIRADLLVCSELVISGYPPEDLVYRVSFLDRVRAEVESLAAETADDGPAVLVGAPWREGDCCYNAAILLDGGRIAAVRYKYHLPNHGVFDEARVFTPAASATPIPFRGMRLGVLICEDMWYPDVSAHLTSAGADILVVINSSPFDVCKPNLRRLHAEARVLETTKPLIYVNQVGGQDELVFDGVSFVLSKDCMQLVRAPAWQESVVLTTWNSTPTGHWICHTTNVTPPPTQEENIYQAMMIGLRDYVVKNGFASVLLGLSGGIDSALSAAVAVDALGADRVHGIMLPSPYTARESLDDAAAVACYLGIQLDVIPIEPAMQAFSAMLDPWLAKRPPDITEENIQARVRGLTLMALSNASGGMVLSTGNKSEMSVGYATLYGDMCGGYAVLKDIYKTTVFTIAHWRNRQRPSGSLGPSGPVMPERVITKPPTAELRLNQTDQDTLPPYADLDAILASFIEDESSVHEVVARGFNMAAVQRIWQMLNLAEYKRRQAPPGVKISRRAFGRERRYPITNAYRN</sequence>
<gene>
    <name evidence="9" type="ORF">RIEGSTA812A_PEG_724</name>
</gene>
<keyword evidence="9" id="KW-0315">Glutamine amidotransferase</keyword>
<keyword evidence="4 9" id="KW-0436">Ligase</keyword>
<protein>
    <recommendedName>
        <fullName evidence="3">NAD(+) synthase (glutamine-hydrolyzing)</fullName>
        <ecNumber evidence="3">6.3.5.1</ecNumber>
    </recommendedName>
</protein>
<keyword evidence="7" id="KW-0520">NAD</keyword>
<dbReference type="PANTHER" id="PTHR23090:SF9">
    <property type="entry name" value="GLUTAMINE-DEPENDENT NAD(+) SYNTHETASE"/>
    <property type="match status" value="1"/>
</dbReference>
<dbReference type="GO" id="GO:0009435">
    <property type="term" value="P:NAD+ biosynthetic process"/>
    <property type="evidence" value="ECO:0007669"/>
    <property type="project" value="UniProtKB-UniPathway"/>
</dbReference>
<dbReference type="InterPro" id="IPR036526">
    <property type="entry name" value="C-N_Hydrolase_sf"/>
</dbReference>
<keyword evidence="6" id="KW-0067">ATP-binding</keyword>
<dbReference type="HAMAP" id="MF_02090">
    <property type="entry name" value="NadE_glutamine_dep"/>
    <property type="match status" value="1"/>
</dbReference>
<dbReference type="GO" id="GO:0005524">
    <property type="term" value="F:ATP binding"/>
    <property type="evidence" value="ECO:0007669"/>
    <property type="project" value="UniProtKB-KW"/>
</dbReference>
<comment type="similarity">
    <text evidence="2">In the C-terminal section; belongs to the NAD synthetase family.</text>
</comment>
<dbReference type="PROSITE" id="PS50263">
    <property type="entry name" value="CN_HYDROLASE"/>
    <property type="match status" value="1"/>
</dbReference>
<dbReference type="InterPro" id="IPR014445">
    <property type="entry name" value="Gln-dep_NAD_synthase"/>
</dbReference>
<dbReference type="AlphaFoldDB" id="A0A484H710"/>
<dbReference type="GO" id="GO:0004359">
    <property type="term" value="F:glutaminase activity"/>
    <property type="evidence" value="ECO:0007669"/>
    <property type="project" value="InterPro"/>
</dbReference>
<accession>A0A484H710</accession>
<dbReference type="InterPro" id="IPR022310">
    <property type="entry name" value="NAD/GMP_synthase"/>
</dbReference>
<dbReference type="GO" id="GO:0016740">
    <property type="term" value="F:transferase activity"/>
    <property type="evidence" value="ECO:0007669"/>
    <property type="project" value="UniProtKB-KW"/>
</dbReference>
<dbReference type="EMBL" id="LR026963">
    <property type="protein sequence ID" value="VBB69251.1"/>
    <property type="molecule type" value="Genomic_DNA"/>
</dbReference>
<dbReference type="GO" id="GO:0003952">
    <property type="term" value="F:NAD+ synthase (glutamine-hydrolyzing) activity"/>
    <property type="evidence" value="ECO:0007669"/>
    <property type="project" value="UniProtKB-EC"/>
</dbReference>
<organism evidence="9">
    <name type="scientific">invertebrate metagenome</name>
    <dbReference type="NCBI Taxonomy" id="1711999"/>
    <lineage>
        <taxon>unclassified sequences</taxon>
        <taxon>metagenomes</taxon>
        <taxon>organismal metagenomes</taxon>
    </lineage>
</organism>
<dbReference type="SUPFAM" id="SSF52402">
    <property type="entry name" value="Adenine nucleotide alpha hydrolases-like"/>
    <property type="match status" value="1"/>
</dbReference>
<name>A0A484H710_9ZZZZ</name>
<proteinExistence type="inferred from homology"/>
<dbReference type="InterPro" id="IPR014729">
    <property type="entry name" value="Rossmann-like_a/b/a_fold"/>
</dbReference>
<comment type="pathway">
    <text evidence="1">Cofactor biosynthesis; NAD(+) biosynthesis; NAD(+) from deamido-NAD(+) (L-Gln route): step 1/1.</text>
</comment>
<evidence type="ECO:0000256" key="3">
    <source>
        <dbReference type="ARBA" id="ARBA00012743"/>
    </source>
</evidence>
<dbReference type="InterPro" id="IPR003694">
    <property type="entry name" value="NAD_synthase"/>
</dbReference>
<dbReference type="NCBIfam" id="NF010588">
    <property type="entry name" value="PRK13981.1"/>
    <property type="match status" value="1"/>
</dbReference>
<dbReference type="PIRSF" id="PIRSF006630">
    <property type="entry name" value="NADS_GAT"/>
    <property type="match status" value="1"/>
</dbReference>
<dbReference type="PANTHER" id="PTHR23090">
    <property type="entry name" value="NH 3 /GLUTAMINE-DEPENDENT NAD + SYNTHETASE"/>
    <property type="match status" value="1"/>
</dbReference>
<evidence type="ECO:0000256" key="1">
    <source>
        <dbReference type="ARBA" id="ARBA00005188"/>
    </source>
</evidence>
<evidence type="ECO:0000256" key="2">
    <source>
        <dbReference type="ARBA" id="ARBA00007145"/>
    </source>
</evidence>
<dbReference type="EC" id="6.3.5.1" evidence="3"/>
<dbReference type="InterPro" id="IPR003010">
    <property type="entry name" value="C-N_Hydrolase"/>
</dbReference>
<dbReference type="UniPathway" id="UPA00253">
    <property type="reaction ID" value="UER00334"/>
</dbReference>
<reference evidence="9" key="1">
    <citation type="submission" date="2018-10" db="EMBL/GenBank/DDBJ databases">
        <authorList>
            <person name="Gruber-Vodicka H."/>
            <person name="Jaeckle O."/>
        </authorList>
    </citation>
    <scope>NUCLEOTIDE SEQUENCE</scope>
</reference>
<dbReference type="Pfam" id="PF02540">
    <property type="entry name" value="NAD_synthase"/>
    <property type="match status" value="1"/>
</dbReference>
<dbReference type="NCBIfam" id="TIGR00552">
    <property type="entry name" value="nadE"/>
    <property type="match status" value="1"/>
</dbReference>
<dbReference type="Pfam" id="PF00795">
    <property type="entry name" value="CN_hydrolase"/>
    <property type="match status" value="1"/>
</dbReference>
<feature type="domain" description="CN hydrolase" evidence="8">
    <location>
        <begin position="5"/>
        <end position="242"/>
    </location>
</feature>
<dbReference type="FunFam" id="3.40.50.620:FF:000106">
    <property type="entry name" value="Glutamine-dependent NAD(+) synthetase"/>
    <property type="match status" value="1"/>
</dbReference>
<evidence type="ECO:0000256" key="4">
    <source>
        <dbReference type="ARBA" id="ARBA00022598"/>
    </source>
</evidence>
<evidence type="ECO:0000259" key="8">
    <source>
        <dbReference type="PROSITE" id="PS50263"/>
    </source>
</evidence>
<evidence type="ECO:0000313" key="9">
    <source>
        <dbReference type="EMBL" id="VBB69251.1"/>
    </source>
</evidence>
<dbReference type="CDD" id="cd07570">
    <property type="entry name" value="GAT_Gln-NAD-synth"/>
    <property type="match status" value="1"/>
</dbReference>